<dbReference type="EMBL" id="FNVR01000001">
    <property type="protein sequence ID" value="SEF46630.1"/>
    <property type="molecule type" value="Genomic_DNA"/>
</dbReference>
<evidence type="ECO:0000313" key="2">
    <source>
        <dbReference type="Proteomes" id="UP000236736"/>
    </source>
</evidence>
<accession>A0A1H5S873</accession>
<dbReference type="AlphaFoldDB" id="A0A1H5S873"/>
<dbReference type="Proteomes" id="UP000236736">
    <property type="component" value="Unassembled WGS sequence"/>
</dbReference>
<proteinExistence type="predicted"/>
<keyword evidence="2" id="KW-1185">Reference proteome</keyword>
<gene>
    <name evidence="1" type="ORF">SAMN03080598_00324</name>
</gene>
<reference evidence="2" key="1">
    <citation type="submission" date="2016-10" db="EMBL/GenBank/DDBJ databases">
        <authorList>
            <person name="Varghese N."/>
            <person name="Submissions S."/>
        </authorList>
    </citation>
    <scope>NUCLEOTIDE SEQUENCE [LARGE SCALE GENOMIC DNA]</scope>
    <source>
        <strain evidence="2">DSM 17298</strain>
    </source>
</reference>
<organism evidence="1 2">
    <name type="scientific">Algoriphagus boritolerans DSM 17298 = JCM 18970</name>
    <dbReference type="NCBI Taxonomy" id="1120964"/>
    <lineage>
        <taxon>Bacteria</taxon>
        <taxon>Pseudomonadati</taxon>
        <taxon>Bacteroidota</taxon>
        <taxon>Cytophagia</taxon>
        <taxon>Cytophagales</taxon>
        <taxon>Cyclobacteriaceae</taxon>
        <taxon>Algoriphagus</taxon>
    </lineage>
</organism>
<sequence>MLFVSLFKHLGGFFVDSGSCFFIRTLYQVCSSTKIRIALESDQVGGISTLD</sequence>
<evidence type="ECO:0000313" key="1">
    <source>
        <dbReference type="EMBL" id="SEF46630.1"/>
    </source>
</evidence>
<name>A0A1H5S873_9BACT</name>
<protein>
    <submittedName>
        <fullName evidence="1">Uncharacterized protein</fullName>
    </submittedName>
</protein>